<protein>
    <submittedName>
        <fullName evidence="1">Uncharacterized protein</fullName>
    </submittedName>
</protein>
<evidence type="ECO:0000313" key="1">
    <source>
        <dbReference type="EMBL" id="TYT35813.1"/>
    </source>
</evidence>
<dbReference type="EMBL" id="VTFR01000001">
    <property type="protein sequence ID" value="TYT35813.1"/>
    <property type="molecule type" value="Genomic_DNA"/>
</dbReference>
<dbReference type="Proteomes" id="UP000323910">
    <property type="component" value="Unassembled WGS sequence"/>
</dbReference>
<reference evidence="1 2" key="1">
    <citation type="submission" date="2019-08" db="EMBL/GenBank/DDBJ databases">
        <title>The draft genome of Lelliottia nimipressuralis strain CICC 24156.</title>
        <authorList>
            <person name="Wu W."/>
            <person name="Feng Y."/>
            <person name="Zong Z."/>
        </authorList>
    </citation>
    <scope>NUCLEOTIDE SEQUENCE [LARGE SCALE GENOMIC DNA]</scope>
    <source>
        <strain evidence="1 2">CICC 24156</strain>
    </source>
</reference>
<gene>
    <name evidence="1" type="ORF">FZO59_01625</name>
</gene>
<evidence type="ECO:0000313" key="2">
    <source>
        <dbReference type="Proteomes" id="UP000323910"/>
    </source>
</evidence>
<accession>A0ABY3P7U3</accession>
<proteinExistence type="predicted"/>
<organism evidence="1 2">
    <name type="scientific">Lelliottia nimipressuralis</name>
    <dbReference type="NCBI Taxonomy" id="69220"/>
    <lineage>
        <taxon>Bacteria</taxon>
        <taxon>Pseudomonadati</taxon>
        <taxon>Pseudomonadota</taxon>
        <taxon>Gammaproteobacteria</taxon>
        <taxon>Enterobacterales</taxon>
        <taxon>Enterobacteriaceae</taxon>
        <taxon>Lelliottia</taxon>
    </lineage>
</organism>
<sequence>MSIERVIKFPLPIWMADNFIRAKELCTEPYCICYQRDVDNNGFGPYGFSTDKSQKIISGVFGNISHLDAERNSIKEQNNINIDGVYFYGERSNNLILEHNKFHSFKAKNRMRTKRGLSAEPLPAEPFLFNFIKDGIYDSNKLNYLIINGYNFFLSKFNTPQAGQTLFLFEPNVWHKIKLHCELNEVHTQEFNSPEQLNYW</sequence>
<comment type="caution">
    <text evidence="1">The sequence shown here is derived from an EMBL/GenBank/DDBJ whole genome shotgun (WGS) entry which is preliminary data.</text>
</comment>
<dbReference type="RefSeq" id="WP_129035140.1">
    <property type="nucleotide sequence ID" value="NZ_SDDX01000008.1"/>
</dbReference>
<name>A0ABY3P7U3_9ENTR</name>
<keyword evidence="2" id="KW-1185">Reference proteome</keyword>